<evidence type="ECO:0000256" key="6">
    <source>
        <dbReference type="SAM" id="MobiDB-lite"/>
    </source>
</evidence>
<comment type="subcellular location">
    <subcellularLocation>
        <location evidence="1">Cytoplasm</location>
        <location evidence="1">Cytoskeleton</location>
        <location evidence="1">Cilium axoneme</location>
    </subcellularLocation>
</comment>
<reference evidence="8" key="2">
    <citation type="submission" date="2020-05" db="UniProtKB">
        <authorList>
            <consortium name="EnsemblMetazoa"/>
        </authorList>
    </citation>
    <scope>IDENTIFICATION</scope>
</reference>
<dbReference type="Pfam" id="PF04712">
    <property type="entry name" value="Radial_spoke"/>
    <property type="match status" value="1"/>
</dbReference>
<gene>
    <name evidence="7" type="ORF">ZHAS_00012045</name>
</gene>
<dbReference type="GO" id="GO:0060294">
    <property type="term" value="P:cilium movement involved in cell motility"/>
    <property type="evidence" value="ECO:0007669"/>
    <property type="project" value="InterPro"/>
</dbReference>
<dbReference type="AlphaFoldDB" id="A0A084W223"/>
<evidence type="ECO:0000256" key="4">
    <source>
        <dbReference type="ARBA" id="ARBA00023212"/>
    </source>
</evidence>
<proteinExistence type="predicted"/>
<dbReference type="EMBL" id="ATLV01019473">
    <property type="status" value="NOT_ANNOTATED_CDS"/>
    <property type="molecule type" value="Genomic_DNA"/>
</dbReference>
<evidence type="ECO:0000313" key="8">
    <source>
        <dbReference type="EnsemblMetazoa" id="ASIC012045-PA"/>
    </source>
</evidence>
<keyword evidence="3" id="KW-0969">Cilium</keyword>
<keyword evidence="5" id="KW-0966">Cell projection</keyword>
<dbReference type="EMBL" id="KE525272">
    <property type="protein sequence ID" value="KFB44267.1"/>
    <property type="molecule type" value="Genomic_DNA"/>
</dbReference>
<sequence>MLCRQVGKNGDNMYNLLVRLITRLLDNPPANAVDHFEEYCRSVKVEFLSTQRHFTRYHVEAPAEKQRNLSEQISNALTQFENENIRLHPEQGLMIQRDLNTLGWELPFGYEYFISAQIGRTLRDETDVKLCQFWGVMRSLRSDYFILELEHREKTVDFSARLGVIGKHPEIITNVIDALVDETSFESRESITSTGTIKKLPQPMLMEILGKLDLADSEIEQENIQQDMRILLTELIERISRDYLRSSSSSSSDFESSCSSEPHRLPPESTASLLRAQLERMQVEAQLNRRSYLVTTNPCTKPWHRLPQVTLEQIRAAERLRVFLVGDLRAKVRGPGQPFVDLEENLLRVLIAKISTHRTDHIDGSETNISMAKCLSGMHGSVTEYNHEMLREKSERWLERKEQGMQYWTSEVWPGLCAFLDGEQFRSCYFGWGLEKQVIGTVQSRVYLKCEQNMWPRWSRKWMRKRITI</sequence>
<dbReference type="OMA" id="KMNVFRY"/>
<dbReference type="PANTHER" id="PTHR13159:SF0">
    <property type="entry name" value="RADIAL SPOKE HEAD 6 HOMOLOG A"/>
    <property type="match status" value="1"/>
</dbReference>
<dbReference type="OrthoDB" id="272202at2759"/>
<feature type="region of interest" description="Disordered" evidence="6">
    <location>
        <begin position="246"/>
        <end position="267"/>
    </location>
</feature>
<evidence type="ECO:0000313" key="9">
    <source>
        <dbReference type="Proteomes" id="UP000030765"/>
    </source>
</evidence>
<dbReference type="GO" id="GO:0001534">
    <property type="term" value="C:radial spoke"/>
    <property type="evidence" value="ECO:0007669"/>
    <property type="project" value="InterPro"/>
</dbReference>
<accession>A0A084W223</accession>
<evidence type="ECO:0000256" key="1">
    <source>
        <dbReference type="ARBA" id="ARBA00004430"/>
    </source>
</evidence>
<name>A0A084W223_ANOSI</name>
<reference evidence="7 9" key="1">
    <citation type="journal article" date="2014" name="BMC Genomics">
        <title>Genome sequence of Anopheles sinensis provides insight into genetics basis of mosquito competence for malaria parasites.</title>
        <authorList>
            <person name="Zhou D."/>
            <person name="Zhang D."/>
            <person name="Ding G."/>
            <person name="Shi L."/>
            <person name="Hou Q."/>
            <person name="Ye Y."/>
            <person name="Xu Y."/>
            <person name="Zhou H."/>
            <person name="Xiong C."/>
            <person name="Li S."/>
            <person name="Yu J."/>
            <person name="Hong S."/>
            <person name="Yu X."/>
            <person name="Zou P."/>
            <person name="Chen C."/>
            <person name="Chang X."/>
            <person name="Wang W."/>
            <person name="Lv Y."/>
            <person name="Sun Y."/>
            <person name="Ma L."/>
            <person name="Shen B."/>
            <person name="Zhu C."/>
        </authorList>
    </citation>
    <scope>NUCLEOTIDE SEQUENCE [LARGE SCALE GENOMIC DNA]</scope>
</reference>
<dbReference type="EnsemblMetazoa" id="ASIC012045-RA">
    <property type="protein sequence ID" value="ASIC012045-PA"/>
    <property type="gene ID" value="ASIC012045"/>
</dbReference>
<feature type="compositionally biased region" description="Low complexity" evidence="6">
    <location>
        <begin position="246"/>
        <end position="260"/>
    </location>
</feature>
<keyword evidence="9" id="KW-1185">Reference proteome</keyword>
<dbReference type="VEuPathDB" id="VectorBase:ASIC012045"/>
<dbReference type="GO" id="GO:0035082">
    <property type="term" value="P:axoneme assembly"/>
    <property type="evidence" value="ECO:0007669"/>
    <property type="project" value="TreeGrafter"/>
</dbReference>
<keyword evidence="2" id="KW-0963">Cytoplasm</keyword>
<organism evidence="7">
    <name type="scientific">Anopheles sinensis</name>
    <name type="common">Mosquito</name>
    <dbReference type="NCBI Taxonomy" id="74873"/>
    <lineage>
        <taxon>Eukaryota</taxon>
        <taxon>Metazoa</taxon>
        <taxon>Ecdysozoa</taxon>
        <taxon>Arthropoda</taxon>
        <taxon>Hexapoda</taxon>
        <taxon>Insecta</taxon>
        <taxon>Pterygota</taxon>
        <taxon>Neoptera</taxon>
        <taxon>Endopterygota</taxon>
        <taxon>Diptera</taxon>
        <taxon>Nematocera</taxon>
        <taxon>Culicoidea</taxon>
        <taxon>Culicidae</taxon>
        <taxon>Anophelinae</taxon>
        <taxon>Anopheles</taxon>
    </lineage>
</organism>
<evidence type="ECO:0000256" key="5">
    <source>
        <dbReference type="ARBA" id="ARBA00023273"/>
    </source>
</evidence>
<evidence type="ECO:0000256" key="3">
    <source>
        <dbReference type="ARBA" id="ARBA00023069"/>
    </source>
</evidence>
<evidence type="ECO:0000313" key="7">
    <source>
        <dbReference type="EMBL" id="KFB44267.1"/>
    </source>
</evidence>
<dbReference type="PANTHER" id="PTHR13159">
    <property type="entry name" value="RADIAL SPOKEHEAD-RELATED"/>
    <property type="match status" value="1"/>
</dbReference>
<dbReference type="STRING" id="74873.A0A084W223"/>
<evidence type="ECO:0000256" key="2">
    <source>
        <dbReference type="ARBA" id="ARBA00022490"/>
    </source>
</evidence>
<dbReference type="InterPro" id="IPR006802">
    <property type="entry name" value="Radial_spoke"/>
</dbReference>
<keyword evidence="4" id="KW-0206">Cytoskeleton</keyword>
<protein>
    <submittedName>
        <fullName evidence="7 8">Uncharacterized protein</fullName>
    </submittedName>
</protein>
<dbReference type="Proteomes" id="UP000030765">
    <property type="component" value="Unassembled WGS sequence"/>
</dbReference>